<accession>A0A9P0AK95</accession>
<evidence type="ECO:0000256" key="4">
    <source>
        <dbReference type="SAM" id="SignalP"/>
    </source>
</evidence>
<protein>
    <submittedName>
        <fullName evidence="5">Uncharacterized protein</fullName>
    </submittedName>
</protein>
<evidence type="ECO:0000256" key="3">
    <source>
        <dbReference type="ARBA" id="ARBA00022525"/>
    </source>
</evidence>
<evidence type="ECO:0000313" key="5">
    <source>
        <dbReference type="EMBL" id="CAH0393599.1"/>
    </source>
</evidence>
<keyword evidence="3" id="KW-0964">Secreted</keyword>
<reference evidence="5" key="1">
    <citation type="submission" date="2021-12" db="EMBL/GenBank/DDBJ databases">
        <authorList>
            <person name="King R."/>
        </authorList>
    </citation>
    <scope>NUCLEOTIDE SEQUENCE</scope>
</reference>
<feature type="signal peptide" evidence="4">
    <location>
        <begin position="1"/>
        <end position="18"/>
    </location>
</feature>
<comment type="subcellular location">
    <subcellularLocation>
        <location evidence="1">Secreted</location>
    </subcellularLocation>
</comment>
<dbReference type="Proteomes" id="UP001152759">
    <property type="component" value="Chromosome 7"/>
</dbReference>
<gene>
    <name evidence="5" type="ORF">BEMITA_LOCUS11981</name>
</gene>
<name>A0A9P0AK95_BEMTA</name>
<evidence type="ECO:0000313" key="6">
    <source>
        <dbReference type="Proteomes" id="UP001152759"/>
    </source>
</evidence>
<dbReference type="InterPro" id="IPR011042">
    <property type="entry name" value="6-blade_b-propeller_TolB-like"/>
</dbReference>
<organism evidence="5 6">
    <name type="scientific">Bemisia tabaci</name>
    <name type="common">Sweetpotato whitefly</name>
    <name type="synonym">Aleurodes tabaci</name>
    <dbReference type="NCBI Taxonomy" id="7038"/>
    <lineage>
        <taxon>Eukaryota</taxon>
        <taxon>Metazoa</taxon>
        <taxon>Ecdysozoa</taxon>
        <taxon>Arthropoda</taxon>
        <taxon>Hexapoda</taxon>
        <taxon>Insecta</taxon>
        <taxon>Pterygota</taxon>
        <taxon>Neoptera</taxon>
        <taxon>Paraneoptera</taxon>
        <taxon>Hemiptera</taxon>
        <taxon>Sternorrhyncha</taxon>
        <taxon>Aleyrodoidea</taxon>
        <taxon>Aleyrodidae</taxon>
        <taxon>Aleyrodinae</taxon>
        <taxon>Bemisia</taxon>
    </lineage>
</organism>
<dbReference type="SUPFAM" id="SSF101898">
    <property type="entry name" value="NHL repeat"/>
    <property type="match status" value="1"/>
</dbReference>
<proteinExistence type="inferred from homology"/>
<evidence type="ECO:0000256" key="1">
    <source>
        <dbReference type="ARBA" id="ARBA00004613"/>
    </source>
</evidence>
<dbReference type="EMBL" id="OU963868">
    <property type="protein sequence ID" value="CAH0393599.1"/>
    <property type="molecule type" value="Genomic_DNA"/>
</dbReference>
<dbReference type="Gene3D" id="2.120.10.30">
    <property type="entry name" value="TolB, C-terminal domain"/>
    <property type="match status" value="1"/>
</dbReference>
<feature type="chain" id="PRO_5040287053" evidence="4">
    <location>
        <begin position="19"/>
        <end position="441"/>
    </location>
</feature>
<sequence length="441" mass="49005">MEPRVWLIVFTVLPTLQAHGNQECNGCCKLPEDPMSHDPRLEVIYEFQDQFPTGFAMTPCGRKFASYPSSFDPLNTNDGCNGKYAVAELTDCEELPYPNRCMNNPYGGVINYSTCPPTTKGLRHHFISVITIVYIKELNLLFCLDTARARDCKQILYQASSGGTKVVAINVCNNCVSRIYYFDEIAKPTSYFRGLAVDPKKNVAYIVDGLESKIIVLDLCTGKSYIAFQGDESLLPTPGFLPVTFGQPLYTAGNSTQGNTVVGPISFGPIVVTISPDGTLLYYAQLSGRFLYSVCTKALLDNLPSTEVAKTVRSHGEKGVSFGILCDQRGRVWSGCGENDGITVFNPNCPFGKTFLYIRDPRLNWPFSFIEPGDGYIYFIINSISGLTLNYPGTGLPFVDRREKPYVVFRFKSPCESLWITQNLLLSIVYITPDILDDCDE</sequence>
<dbReference type="Pfam" id="PF03022">
    <property type="entry name" value="MRJP"/>
    <property type="match status" value="1"/>
</dbReference>
<evidence type="ECO:0000256" key="2">
    <source>
        <dbReference type="ARBA" id="ARBA00009127"/>
    </source>
</evidence>
<dbReference type="PANTHER" id="PTHR10009">
    <property type="entry name" value="PROTEIN YELLOW-RELATED"/>
    <property type="match status" value="1"/>
</dbReference>
<dbReference type="PANTHER" id="PTHR10009:SF18">
    <property type="entry name" value="PROTEIN YELLOW-LIKE PROTEIN"/>
    <property type="match status" value="1"/>
</dbReference>
<keyword evidence="6" id="KW-1185">Reference proteome</keyword>
<dbReference type="InterPro" id="IPR017996">
    <property type="entry name" value="MRJP/yellow-related"/>
</dbReference>
<comment type="similarity">
    <text evidence="2">Belongs to the major royal jelly protein family.</text>
</comment>
<keyword evidence="4" id="KW-0732">Signal</keyword>
<dbReference type="GO" id="GO:0005576">
    <property type="term" value="C:extracellular region"/>
    <property type="evidence" value="ECO:0007669"/>
    <property type="project" value="UniProtKB-SubCell"/>
</dbReference>
<dbReference type="AlphaFoldDB" id="A0A9P0AK95"/>